<evidence type="ECO:0000313" key="4">
    <source>
        <dbReference type="Proteomes" id="UP000037247"/>
    </source>
</evidence>
<organism evidence="3 4">
    <name type="scientific">Gordonia jacobaea</name>
    <dbReference type="NCBI Taxonomy" id="122202"/>
    <lineage>
        <taxon>Bacteria</taxon>
        <taxon>Bacillati</taxon>
        <taxon>Actinomycetota</taxon>
        <taxon>Actinomycetes</taxon>
        <taxon>Mycobacteriales</taxon>
        <taxon>Gordoniaceae</taxon>
        <taxon>Gordonia</taxon>
    </lineage>
</organism>
<evidence type="ECO:0000313" key="3">
    <source>
        <dbReference type="EMBL" id="KNA91578.1"/>
    </source>
</evidence>
<dbReference type="EMBL" id="LDTZ01000016">
    <property type="protein sequence ID" value="KNA91578.1"/>
    <property type="molecule type" value="Genomic_DNA"/>
</dbReference>
<reference evidence="3 4" key="1">
    <citation type="submission" date="2015-05" db="EMBL/GenBank/DDBJ databases">
        <title>Draft genome sequence of the bacterium Gordonia jacobaea a new member of the Gordonia genus.</title>
        <authorList>
            <person name="Jimenez-Galisteo G."/>
            <person name="Dominguez A."/>
            <person name="Munoz E."/>
            <person name="Vinas M."/>
        </authorList>
    </citation>
    <scope>NUCLEOTIDE SEQUENCE [LARGE SCALE GENOMIC DNA]</scope>
    <source>
        <strain evidence="4">mv1</strain>
    </source>
</reference>
<proteinExistence type="predicted"/>
<evidence type="ECO:0000256" key="1">
    <source>
        <dbReference type="SAM" id="MobiDB-lite"/>
    </source>
</evidence>
<keyword evidence="2" id="KW-0472">Membrane</keyword>
<protein>
    <submittedName>
        <fullName evidence="3">Uncharacterized protein</fullName>
    </submittedName>
</protein>
<keyword evidence="2" id="KW-1133">Transmembrane helix</keyword>
<sequence length="166" mass="17325">MSYPDAPRPDLSKSRGQESGAPGWSGVEMPPTPDPGNYAAPPIPPPPPGDPILVSIGDIHCTRSEVITPAGNAPLAGSRWSFVDMSRTTNEIPQWALIVAIVTAVLFCGLGLLFLLVKEERTVGFVQITVSAGPVAYTAAIPVTSRAAVADLGARVNYAQTLAYSA</sequence>
<accession>A0ABR5ID36</accession>
<name>A0ABR5ID36_9ACTN</name>
<feature type="transmembrane region" description="Helical" evidence="2">
    <location>
        <begin position="95"/>
        <end position="117"/>
    </location>
</feature>
<keyword evidence="2" id="KW-0812">Transmembrane</keyword>
<feature type="region of interest" description="Disordered" evidence="1">
    <location>
        <begin position="1"/>
        <end position="45"/>
    </location>
</feature>
<keyword evidence="4" id="KW-1185">Reference proteome</keyword>
<comment type="caution">
    <text evidence="3">The sequence shown here is derived from an EMBL/GenBank/DDBJ whole genome shotgun (WGS) entry which is preliminary data.</text>
</comment>
<evidence type="ECO:0000256" key="2">
    <source>
        <dbReference type="SAM" id="Phobius"/>
    </source>
</evidence>
<dbReference type="RefSeq" id="WP_049698885.1">
    <property type="nucleotide sequence ID" value="NZ_JAQDQF010000010.1"/>
</dbReference>
<feature type="compositionally biased region" description="Basic and acidic residues" evidence="1">
    <location>
        <begin position="7"/>
        <end position="16"/>
    </location>
</feature>
<gene>
    <name evidence="3" type="ORF">ABW18_10405</name>
</gene>
<dbReference type="Proteomes" id="UP000037247">
    <property type="component" value="Unassembled WGS sequence"/>
</dbReference>